<organism evidence="3 4">
    <name type="scientific">Castilleja foliolosa</name>
    <dbReference type="NCBI Taxonomy" id="1961234"/>
    <lineage>
        <taxon>Eukaryota</taxon>
        <taxon>Viridiplantae</taxon>
        <taxon>Streptophyta</taxon>
        <taxon>Embryophyta</taxon>
        <taxon>Tracheophyta</taxon>
        <taxon>Spermatophyta</taxon>
        <taxon>Magnoliopsida</taxon>
        <taxon>eudicotyledons</taxon>
        <taxon>Gunneridae</taxon>
        <taxon>Pentapetalae</taxon>
        <taxon>asterids</taxon>
        <taxon>lamiids</taxon>
        <taxon>Lamiales</taxon>
        <taxon>Orobanchaceae</taxon>
        <taxon>Pedicularideae</taxon>
        <taxon>Castillejinae</taxon>
        <taxon>Castilleja</taxon>
    </lineage>
</organism>
<evidence type="ECO:0000313" key="4">
    <source>
        <dbReference type="Proteomes" id="UP001632038"/>
    </source>
</evidence>
<feature type="region of interest" description="Disordered" evidence="1">
    <location>
        <begin position="123"/>
        <end position="145"/>
    </location>
</feature>
<dbReference type="PROSITE" id="PS50181">
    <property type="entry name" value="FBOX"/>
    <property type="match status" value="1"/>
</dbReference>
<dbReference type="PANTHER" id="PTHR34222:SF99">
    <property type="entry name" value="PROTEIN, PUTATIVE-RELATED"/>
    <property type="match status" value="1"/>
</dbReference>
<dbReference type="InterPro" id="IPR036047">
    <property type="entry name" value="F-box-like_dom_sf"/>
</dbReference>
<feature type="compositionally biased region" description="Basic and acidic residues" evidence="1">
    <location>
        <begin position="123"/>
        <end position="142"/>
    </location>
</feature>
<reference evidence="4" key="1">
    <citation type="journal article" date="2024" name="IScience">
        <title>Strigolactones Initiate the Formation of Haustorium-like Structures in Castilleja.</title>
        <authorList>
            <person name="Buerger M."/>
            <person name="Peterson D."/>
            <person name="Chory J."/>
        </authorList>
    </citation>
    <scope>NUCLEOTIDE SEQUENCE [LARGE SCALE GENOMIC DNA]</scope>
</reference>
<dbReference type="NCBIfam" id="TIGR01640">
    <property type="entry name" value="F_box_assoc_1"/>
    <property type="match status" value="1"/>
</dbReference>
<dbReference type="SUPFAM" id="SSF81383">
    <property type="entry name" value="F-box domain"/>
    <property type="match status" value="1"/>
</dbReference>
<proteinExistence type="predicted"/>
<dbReference type="InterPro" id="IPR013187">
    <property type="entry name" value="F-box-assoc_dom_typ3"/>
</dbReference>
<dbReference type="InterPro" id="IPR001810">
    <property type="entry name" value="F-box_dom"/>
</dbReference>
<dbReference type="Proteomes" id="UP001632038">
    <property type="component" value="Unassembled WGS sequence"/>
</dbReference>
<dbReference type="Pfam" id="PF00646">
    <property type="entry name" value="F-box"/>
    <property type="match status" value="1"/>
</dbReference>
<feature type="domain" description="F-box" evidence="2">
    <location>
        <begin position="144"/>
        <end position="191"/>
    </location>
</feature>
<evidence type="ECO:0000313" key="3">
    <source>
        <dbReference type="EMBL" id="KAL3615463.1"/>
    </source>
</evidence>
<evidence type="ECO:0000256" key="1">
    <source>
        <dbReference type="SAM" id="MobiDB-lite"/>
    </source>
</evidence>
<comment type="caution">
    <text evidence="3">The sequence shown here is derived from an EMBL/GenBank/DDBJ whole genome shotgun (WGS) entry which is preliminary data.</text>
</comment>
<dbReference type="Pfam" id="PF08268">
    <property type="entry name" value="FBA_3"/>
    <property type="match status" value="1"/>
</dbReference>
<name>A0ABD3BDJ9_9LAMI</name>
<keyword evidence="4" id="KW-1185">Reference proteome</keyword>
<gene>
    <name evidence="3" type="ORF">CASFOL_041124</name>
</gene>
<sequence>MVSNRPRVFELRQALASLKQDQSTVDAYFTKLKLIWDELSNCRPTCLCGAPSRLCGFNNEEHVMAFLMGLNESLAGIRDQILLMDPLPSMRKVFSLVVQEEKQQSIADSGSLGFAVRNELEKDGDSATKKTNEEEGDSEVKSGRSNINSLPDEIVFDILVQIPAQDIYGAVRFVCLKWNQMIRTHKFVNTHLHHSTYGLLIQKRIPRSLKLTFISLSRQGQIELTRLNYEPEHHIWCSSCNGLILECERENNRALYITNPVTMQRFFLPPFSFPDPCEGFYNSAIAYASLSMEYKVVRVYLNRECQSGCAILTVGVDESWRPVCTQHLSLEASVDLTSCPLTTEGFVHWAQRGNYVLTLNVETEIIAEYCVPSSGNSFYYFSTVKYLSMLIGRGGWSWEVWEMTPETGEWTQLPGIDLKDRMYEIFERLSERGRIYKFAAFVSSRIFPVGWLEYKEVLLYRLWCPQQLRICIVWNIRLKEFEFVDLDSYPEGFFVHRNSLSSLDGC</sequence>
<dbReference type="AlphaFoldDB" id="A0ABD3BDJ9"/>
<dbReference type="PANTHER" id="PTHR34222">
    <property type="entry name" value="GAG_PRE-INTEGRS DOMAIN-CONTAINING PROTEIN"/>
    <property type="match status" value="1"/>
</dbReference>
<accession>A0ABD3BDJ9</accession>
<dbReference type="InterPro" id="IPR017451">
    <property type="entry name" value="F-box-assoc_interact_dom"/>
</dbReference>
<dbReference type="Gene3D" id="1.20.1280.50">
    <property type="match status" value="1"/>
</dbReference>
<protein>
    <recommendedName>
        <fullName evidence="2">F-box domain-containing protein</fullName>
    </recommendedName>
</protein>
<evidence type="ECO:0000259" key="2">
    <source>
        <dbReference type="PROSITE" id="PS50181"/>
    </source>
</evidence>
<dbReference type="EMBL" id="JAVIJP010000100">
    <property type="protein sequence ID" value="KAL3615463.1"/>
    <property type="molecule type" value="Genomic_DNA"/>
</dbReference>